<name>A0A165UHA7_9AGAM</name>
<keyword evidence="2" id="KW-1185">Reference proteome</keyword>
<dbReference type="InParanoid" id="A0A165UHA7"/>
<reference evidence="1 2" key="1">
    <citation type="journal article" date="2016" name="Mol. Biol. Evol.">
        <title>Comparative Genomics of Early-Diverging Mushroom-Forming Fungi Provides Insights into the Origins of Lignocellulose Decay Capabilities.</title>
        <authorList>
            <person name="Nagy L.G."/>
            <person name="Riley R."/>
            <person name="Tritt A."/>
            <person name="Adam C."/>
            <person name="Daum C."/>
            <person name="Floudas D."/>
            <person name="Sun H."/>
            <person name="Yadav J.S."/>
            <person name="Pangilinan J."/>
            <person name="Larsson K.H."/>
            <person name="Matsuura K."/>
            <person name="Barry K."/>
            <person name="Labutti K."/>
            <person name="Kuo R."/>
            <person name="Ohm R.A."/>
            <person name="Bhattacharya S.S."/>
            <person name="Shirouzu T."/>
            <person name="Yoshinaga Y."/>
            <person name="Martin F.M."/>
            <person name="Grigoriev I.V."/>
            <person name="Hibbett D.S."/>
        </authorList>
    </citation>
    <scope>NUCLEOTIDE SEQUENCE [LARGE SCALE GENOMIC DNA]</scope>
    <source>
        <strain evidence="1 2">HHB14362 ss-1</strain>
    </source>
</reference>
<proteinExistence type="predicted"/>
<protein>
    <submittedName>
        <fullName evidence="1">Uncharacterized protein</fullName>
    </submittedName>
</protein>
<dbReference type="AlphaFoldDB" id="A0A165UHA7"/>
<accession>A0A165UHA7</accession>
<organism evidence="1 2">
    <name type="scientific">Neolentinus lepideus HHB14362 ss-1</name>
    <dbReference type="NCBI Taxonomy" id="1314782"/>
    <lineage>
        <taxon>Eukaryota</taxon>
        <taxon>Fungi</taxon>
        <taxon>Dikarya</taxon>
        <taxon>Basidiomycota</taxon>
        <taxon>Agaricomycotina</taxon>
        <taxon>Agaricomycetes</taxon>
        <taxon>Gloeophyllales</taxon>
        <taxon>Gloeophyllaceae</taxon>
        <taxon>Neolentinus</taxon>
    </lineage>
</organism>
<evidence type="ECO:0000313" key="1">
    <source>
        <dbReference type="EMBL" id="KZT28158.1"/>
    </source>
</evidence>
<dbReference type="EMBL" id="KV425559">
    <property type="protein sequence ID" value="KZT28158.1"/>
    <property type="molecule type" value="Genomic_DNA"/>
</dbReference>
<evidence type="ECO:0000313" key="2">
    <source>
        <dbReference type="Proteomes" id="UP000076761"/>
    </source>
</evidence>
<dbReference type="Proteomes" id="UP000076761">
    <property type="component" value="Unassembled WGS sequence"/>
</dbReference>
<gene>
    <name evidence="1" type="ORF">NEOLEDRAFT_962827</name>
</gene>
<sequence length="193" mass="21556">MTTTQQRIPEVPGLIEELKQAHAALSEVDPKDVALGLSKWLTGKMDQGNDYTRRVRLATAMLCIKQQLPSKLVKILSTMRALQDFPWDTVDPASSVESLPAARQTRSKSRSEVKLWEPASMKCDKCAKNHFVCMVPANSDRAFSCQACVAGKIKCRMAKAPSTLGRGGTKHGKTERGRRRYCRGGQWSRYLKM</sequence>